<evidence type="ECO:0000313" key="2">
    <source>
        <dbReference type="EMBL" id="KAG9351809.1"/>
    </source>
</evidence>
<keyword evidence="3" id="KW-1185">Reference proteome</keyword>
<name>A0A8T2PHZ9_9TELE</name>
<proteinExistence type="predicted"/>
<protein>
    <submittedName>
        <fullName evidence="2">Uncharacterized protein</fullName>
    </submittedName>
</protein>
<evidence type="ECO:0000256" key="1">
    <source>
        <dbReference type="SAM" id="MobiDB-lite"/>
    </source>
</evidence>
<sequence>MGESRTTGNIQKSKTPKPTHENLHENISTTMSSSFRASEHQRLLGERERERRRESRRETESVRERECRRATETLNTVSQEQEEGESSIFGPVRCGLIRSAVRPRSSPSLSMAAAMTSQQDSGFFEISIKSLLKSWSGSEQYRMRVRCSIGGGCHGKGEHICWQETQFQSADTVILPVCLCLHLSLHWPVSIPPKWEGVNPAAGIFIIIEVHWDLSPLREAASAVGDVFLFSQPYRHPTPPSVKVGLFSANQLPAEAVAGVAALFNVVFPDKDFYLSIAEEGRGEQRRREGGRRLRLLHHSLSGNLAPWHHPPHLYLRRVAASALFRCKMMAAVAENGWLLLRRGGSHTPVSHKVPFMEERKLTVARGNPSWMKKQQFDQSPNSRVSSNVYKGEAARSKGQHRLEERLIEIDGGAGSGLGFVEGAGGGSTDLSVCTGGINIAQCWTSSNSCLTFTLRRLIPRDRGECEQKAAFTESSKKATCSPTPRSIYPALCPFPQHGPYT</sequence>
<gene>
    <name evidence="2" type="ORF">JZ751_023060</name>
</gene>
<accession>A0A8T2PHZ9</accession>
<feature type="region of interest" description="Disordered" evidence="1">
    <location>
        <begin position="1"/>
        <end position="86"/>
    </location>
</feature>
<dbReference type="AlphaFoldDB" id="A0A8T2PHZ9"/>
<feature type="compositionally biased region" description="Basic and acidic residues" evidence="1">
    <location>
        <begin position="37"/>
        <end position="71"/>
    </location>
</feature>
<reference evidence="2" key="1">
    <citation type="thesis" date="2021" institute="BYU ScholarsArchive" country="Provo, UT, USA">
        <title>Applications of and Algorithms for Genome Assembly and Genomic Analyses with an Emphasis on Marine Teleosts.</title>
        <authorList>
            <person name="Pickett B.D."/>
        </authorList>
    </citation>
    <scope>NUCLEOTIDE SEQUENCE</scope>
    <source>
        <strain evidence="2">HI-2016</strain>
    </source>
</reference>
<organism evidence="2 3">
    <name type="scientific">Albula glossodonta</name>
    <name type="common">roundjaw bonefish</name>
    <dbReference type="NCBI Taxonomy" id="121402"/>
    <lineage>
        <taxon>Eukaryota</taxon>
        <taxon>Metazoa</taxon>
        <taxon>Chordata</taxon>
        <taxon>Craniata</taxon>
        <taxon>Vertebrata</taxon>
        <taxon>Euteleostomi</taxon>
        <taxon>Actinopterygii</taxon>
        <taxon>Neopterygii</taxon>
        <taxon>Teleostei</taxon>
        <taxon>Albuliformes</taxon>
        <taxon>Albulidae</taxon>
        <taxon>Albula</taxon>
    </lineage>
</organism>
<feature type="compositionally biased region" description="Polar residues" evidence="1">
    <location>
        <begin position="377"/>
        <end position="389"/>
    </location>
</feature>
<dbReference type="EMBL" id="JAFBMS010000006">
    <property type="protein sequence ID" value="KAG9351809.1"/>
    <property type="molecule type" value="Genomic_DNA"/>
</dbReference>
<feature type="compositionally biased region" description="Polar residues" evidence="1">
    <location>
        <begin position="1"/>
        <end position="13"/>
    </location>
</feature>
<comment type="caution">
    <text evidence="2">The sequence shown here is derived from an EMBL/GenBank/DDBJ whole genome shotgun (WGS) entry which is preliminary data.</text>
</comment>
<dbReference type="Proteomes" id="UP000824540">
    <property type="component" value="Unassembled WGS sequence"/>
</dbReference>
<feature type="region of interest" description="Disordered" evidence="1">
    <location>
        <begin position="372"/>
        <end position="396"/>
    </location>
</feature>
<evidence type="ECO:0000313" key="3">
    <source>
        <dbReference type="Proteomes" id="UP000824540"/>
    </source>
</evidence>
<feature type="compositionally biased region" description="Polar residues" evidence="1">
    <location>
        <begin position="25"/>
        <end position="36"/>
    </location>
</feature>